<name>A0A645E1X6_9ZZZZ</name>
<dbReference type="AlphaFoldDB" id="A0A645E1X6"/>
<gene>
    <name evidence="1" type="ORF">SDC9_142552</name>
</gene>
<organism evidence="1">
    <name type="scientific">bioreactor metagenome</name>
    <dbReference type="NCBI Taxonomy" id="1076179"/>
    <lineage>
        <taxon>unclassified sequences</taxon>
        <taxon>metagenomes</taxon>
        <taxon>ecological metagenomes</taxon>
    </lineage>
</organism>
<protein>
    <submittedName>
        <fullName evidence="1">Uncharacterized protein</fullName>
    </submittedName>
</protein>
<reference evidence="1" key="1">
    <citation type="submission" date="2019-08" db="EMBL/GenBank/DDBJ databases">
        <authorList>
            <person name="Kucharzyk K."/>
            <person name="Murdoch R.W."/>
            <person name="Higgins S."/>
            <person name="Loffler F."/>
        </authorList>
    </citation>
    <scope>NUCLEOTIDE SEQUENCE</scope>
</reference>
<accession>A0A645E1X6</accession>
<evidence type="ECO:0000313" key="1">
    <source>
        <dbReference type="EMBL" id="MPM95398.1"/>
    </source>
</evidence>
<sequence>MTGGKKSSTNYILTDTVGQNAPGQYNSAGYTVKAGFQYAYDPNYKFSFSIDNLDINFGPLTPNIGTTQTNNLTITTPTGHGYEIFTSQNSSLTTLGINTTIPDTTCDNNDCDQTTSGVWINNNIYGFGFNATGDGTSTYFIDSTYFRQFANQQTGESPQIFMSENNPVKNHTSKITYKINISPLQPEGSYQNNINFTAVPKY</sequence>
<dbReference type="EMBL" id="VSSQ01041900">
    <property type="protein sequence ID" value="MPM95398.1"/>
    <property type="molecule type" value="Genomic_DNA"/>
</dbReference>
<proteinExistence type="predicted"/>
<comment type="caution">
    <text evidence="1">The sequence shown here is derived from an EMBL/GenBank/DDBJ whole genome shotgun (WGS) entry which is preliminary data.</text>
</comment>